<proteinExistence type="predicted"/>
<reference evidence="3" key="1">
    <citation type="submission" date="2020-11" db="EMBL/GenBank/DDBJ databases">
        <title>Kefir isolates.</title>
        <authorList>
            <person name="Marcisauskas S."/>
            <person name="Kim Y."/>
            <person name="Blasche S."/>
        </authorList>
    </citation>
    <scope>NUCLEOTIDE SEQUENCE</scope>
    <source>
        <strain evidence="3">Olga-1</strain>
    </source>
</reference>
<evidence type="ECO:0000256" key="1">
    <source>
        <dbReference type="SAM" id="MobiDB-lite"/>
    </source>
</evidence>
<feature type="compositionally biased region" description="Low complexity" evidence="1">
    <location>
        <begin position="8"/>
        <end position="22"/>
    </location>
</feature>
<evidence type="ECO:0000256" key="2">
    <source>
        <dbReference type="SAM" id="Phobius"/>
    </source>
</evidence>
<evidence type="ECO:0000313" key="4">
    <source>
        <dbReference type="Proteomes" id="UP000697127"/>
    </source>
</evidence>
<comment type="caution">
    <text evidence="3">The sequence shown here is derived from an EMBL/GenBank/DDBJ whole genome shotgun (WGS) entry which is preliminary data.</text>
</comment>
<keyword evidence="4" id="KW-1185">Reference proteome</keyword>
<feature type="compositionally biased region" description="Gly residues" evidence="1">
    <location>
        <begin position="54"/>
        <end position="104"/>
    </location>
</feature>
<name>A0A9P6WRT2_9ASCO</name>
<evidence type="ECO:0000313" key="3">
    <source>
        <dbReference type="EMBL" id="KAG0691418.1"/>
    </source>
</evidence>
<dbReference type="EMBL" id="PUHW01000001">
    <property type="protein sequence ID" value="KAG0691418.1"/>
    <property type="molecule type" value="Genomic_DNA"/>
</dbReference>
<keyword evidence="2" id="KW-0472">Membrane</keyword>
<organism evidence="3 4">
    <name type="scientific">Pichia californica</name>
    <dbReference type="NCBI Taxonomy" id="460514"/>
    <lineage>
        <taxon>Eukaryota</taxon>
        <taxon>Fungi</taxon>
        <taxon>Dikarya</taxon>
        <taxon>Ascomycota</taxon>
        <taxon>Saccharomycotina</taxon>
        <taxon>Pichiomycetes</taxon>
        <taxon>Pichiales</taxon>
        <taxon>Pichiaceae</taxon>
        <taxon>Pichia</taxon>
    </lineage>
</organism>
<sequence>MSNYQLNTIPTTIPTTLSTFSTGIPSHPYYQIAESTESYTYPTGYVDQFKKGGRGGGSGGGRGSGSGSGRGSGDGDGEGSGSGSGGSSGNGRGSGSGRGSGNGGRNYMYRGTDYKYGYPVYYYGNGFYPRGIIMPVAWGYGGYLVAGHIYHTYTSSDTLYYSEMPSTCQGSSASTIYSSGSAVETCIQAGNSITFTDGGGLVTVQAKDLVSAVYSTLSDATDSSSYSSSSHLSTAAESSSDFSSVSVSSISATSTNGGGSLIFQNYPGKYQNLVTIFYIFVITGSILTLM</sequence>
<dbReference type="Proteomes" id="UP000697127">
    <property type="component" value="Unassembled WGS sequence"/>
</dbReference>
<dbReference type="AlphaFoldDB" id="A0A9P6WRT2"/>
<keyword evidence="2" id="KW-0812">Transmembrane</keyword>
<feature type="region of interest" description="Disordered" evidence="1">
    <location>
        <begin position="1"/>
        <end position="23"/>
    </location>
</feature>
<gene>
    <name evidence="3" type="ORF">C6P40_000035</name>
</gene>
<protein>
    <submittedName>
        <fullName evidence="3">Uncharacterized protein</fullName>
    </submittedName>
</protein>
<feature type="transmembrane region" description="Helical" evidence="2">
    <location>
        <begin position="270"/>
        <end position="289"/>
    </location>
</feature>
<keyword evidence="2" id="KW-1133">Transmembrane helix</keyword>
<accession>A0A9P6WRT2</accession>
<feature type="region of interest" description="Disordered" evidence="1">
    <location>
        <begin position="50"/>
        <end position="104"/>
    </location>
</feature>